<dbReference type="Pfam" id="PF00168">
    <property type="entry name" value="C2"/>
    <property type="match status" value="1"/>
</dbReference>
<dbReference type="EMBL" id="VYZC01002998">
    <property type="protein sequence ID" value="NWT07546.1"/>
    <property type="molecule type" value="Genomic_DNA"/>
</dbReference>
<comment type="caution">
    <text evidence="3">The sequence shown here is derived from an EMBL/GenBank/DDBJ whole genome shotgun (WGS) entry which is preliminary data.</text>
</comment>
<evidence type="ECO:0000313" key="3">
    <source>
        <dbReference type="EMBL" id="NWT07546.1"/>
    </source>
</evidence>
<proteinExistence type="predicted"/>
<dbReference type="InterPro" id="IPR035892">
    <property type="entry name" value="C2_domain_sf"/>
</dbReference>
<accession>A0A7K5KMV2</accession>
<dbReference type="GO" id="GO:0001913">
    <property type="term" value="P:T cell mediated cytotoxicity"/>
    <property type="evidence" value="ECO:0007669"/>
    <property type="project" value="TreeGrafter"/>
</dbReference>
<evidence type="ECO:0000256" key="1">
    <source>
        <dbReference type="ARBA" id="ARBA00022729"/>
    </source>
</evidence>
<dbReference type="PANTHER" id="PTHR46096:SF3">
    <property type="entry name" value="PERFORIN-1"/>
    <property type="match status" value="1"/>
</dbReference>
<dbReference type="GO" id="GO:0051607">
    <property type="term" value="P:defense response to virus"/>
    <property type="evidence" value="ECO:0007669"/>
    <property type="project" value="TreeGrafter"/>
</dbReference>
<feature type="non-terminal residue" evidence="3">
    <location>
        <position position="1"/>
    </location>
</feature>
<dbReference type="SUPFAM" id="SSF49562">
    <property type="entry name" value="C2 domain (Calcium/lipid-binding domain, CaLB)"/>
    <property type="match status" value="1"/>
</dbReference>
<protein>
    <submittedName>
        <fullName evidence="3">PERF protein</fullName>
    </submittedName>
</protein>
<dbReference type="AlphaFoldDB" id="A0A7K5KMV2"/>
<gene>
    <name evidence="3" type="primary">Prf1</name>
    <name evidence="3" type="ORF">MIOMAC_R15430</name>
</gene>
<evidence type="ECO:0000259" key="2">
    <source>
        <dbReference type="PROSITE" id="PS50004"/>
    </source>
</evidence>
<evidence type="ECO:0000313" key="4">
    <source>
        <dbReference type="Proteomes" id="UP000525714"/>
    </source>
</evidence>
<dbReference type="PANTHER" id="PTHR46096">
    <property type="entry name" value="PERFORIN-1"/>
    <property type="match status" value="1"/>
</dbReference>
<organism evidence="3 4">
    <name type="scientific">Mionectes macconnelli</name>
    <name type="common">McConnell's flycatcher</name>
    <dbReference type="NCBI Taxonomy" id="254557"/>
    <lineage>
        <taxon>Eukaryota</taxon>
        <taxon>Metazoa</taxon>
        <taxon>Chordata</taxon>
        <taxon>Craniata</taxon>
        <taxon>Vertebrata</taxon>
        <taxon>Euteleostomi</taxon>
        <taxon>Archelosauria</taxon>
        <taxon>Archosauria</taxon>
        <taxon>Dinosauria</taxon>
        <taxon>Saurischia</taxon>
        <taxon>Theropoda</taxon>
        <taxon>Coelurosauria</taxon>
        <taxon>Aves</taxon>
        <taxon>Neognathae</taxon>
        <taxon>Neoaves</taxon>
        <taxon>Telluraves</taxon>
        <taxon>Australaves</taxon>
        <taxon>Passeriformes</taxon>
        <taxon>Tyrannidae</taxon>
        <taxon>Mionectes</taxon>
    </lineage>
</organism>
<dbReference type="InterPro" id="IPR000008">
    <property type="entry name" value="C2_dom"/>
</dbReference>
<sequence>PCRCPCSSLPPPSGGSPCCPGRRGAARLTVWVLRGRGWRGDPLSPTDAYVRVSFGARRARTATAWNRQRPRWGEPLDMGEVTLTPGAMMELEVWDEDHGWDDDELGACREPVEAGGGKKLRVCYPGGGRLEFAYEASCAPALAGPACHDYVPLPTGDGNGGHEEGGPRWPPG</sequence>
<keyword evidence="4" id="KW-1185">Reference proteome</keyword>
<name>A0A7K5KMV2_9TYRA</name>
<dbReference type="InterPro" id="IPR052784">
    <property type="entry name" value="Perforin-1_pore-forming"/>
</dbReference>
<feature type="domain" description="C2" evidence="2">
    <location>
        <begin position="5"/>
        <end position="124"/>
    </location>
</feature>
<dbReference type="GO" id="GO:0016020">
    <property type="term" value="C:membrane"/>
    <property type="evidence" value="ECO:0007669"/>
    <property type="project" value="TreeGrafter"/>
</dbReference>
<dbReference type="GO" id="GO:0001771">
    <property type="term" value="P:immunological synapse formation"/>
    <property type="evidence" value="ECO:0007669"/>
    <property type="project" value="TreeGrafter"/>
</dbReference>
<dbReference type="Gene3D" id="2.60.40.150">
    <property type="entry name" value="C2 domain"/>
    <property type="match status" value="1"/>
</dbReference>
<dbReference type="GO" id="GO:0022829">
    <property type="term" value="F:wide pore channel activity"/>
    <property type="evidence" value="ECO:0007669"/>
    <property type="project" value="TreeGrafter"/>
</dbReference>
<keyword evidence="1" id="KW-0732">Signal</keyword>
<dbReference type="PROSITE" id="PS50004">
    <property type="entry name" value="C2"/>
    <property type="match status" value="1"/>
</dbReference>
<dbReference type="SMART" id="SM00239">
    <property type="entry name" value="C2"/>
    <property type="match status" value="1"/>
</dbReference>
<reference evidence="3 4" key="1">
    <citation type="submission" date="2019-09" db="EMBL/GenBank/DDBJ databases">
        <title>Bird 10,000 Genomes (B10K) Project - Family phase.</title>
        <authorList>
            <person name="Zhang G."/>
        </authorList>
    </citation>
    <scope>NUCLEOTIDE SEQUENCE [LARGE SCALE GENOMIC DNA]</scope>
    <source>
        <strain evidence="3">B10K-DU-003-16</strain>
        <tissue evidence="3">Mixed tissue sample</tissue>
    </source>
</reference>
<dbReference type="Proteomes" id="UP000525714">
    <property type="component" value="Unassembled WGS sequence"/>
</dbReference>
<feature type="non-terminal residue" evidence="3">
    <location>
        <position position="172"/>
    </location>
</feature>